<evidence type="ECO:0000256" key="2">
    <source>
        <dbReference type="SAM" id="MobiDB-lite"/>
    </source>
</evidence>
<dbReference type="PANTHER" id="PTHR31997">
    <property type="entry name" value="AGAP003710-PA"/>
    <property type="match status" value="1"/>
</dbReference>
<dbReference type="EMBL" id="AFYH01171879">
    <property type="status" value="NOT_ANNOTATED_CDS"/>
    <property type="molecule type" value="Genomic_DNA"/>
</dbReference>
<dbReference type="Proteomes" id="UP000008672">
    <property type="component" value="Unassembled WGS sequence"/>
</dbReference>
<feature type="compositionally biased region" description="Polar residues" evidence="2">
    <location>
        <begin position="479"/>
        <end position="490"/>
    </location>
</feature>
<feature type="compositionally biased region" description="Basic and acidic residues" evidence="2">
    <location>
        <begin position="427"/>
        <end position="436"/>
    </location>
</feature>
<dbReference type="InParanoid" id="H3AHW5"/>
<evidence type="ECO:0000313" key="5">
    <source>
        <dbReference type="Proteomes" id="UP000008672"/>
    </source>
</evidence>
<dbReference type="EMBL" id="AFYH01171876">
    <property type="status" value="NOT_ANNOTATED_CDS"/>
    <property type="molecule type" value="Genomic_DNA"/>
</dbReference>
<dbReference type="EMBL" id="AFYH01171877">
    <property type="status" value="NOT_ANNOTATED_CDS"/>
    <property type="molecule type" value="Genomic_DNA"/>
</dbReference>
<feature type="region of interest" description="Disordered" evidence="2">
    <location>
        <begin position="203"/>
        <end position="223"/>
    </location>
</feature>
<evidence type="ECO:0000256" key="1">
    <source>
        <dbReference type="ARBA" id="ARBA00008309"/>
    </source>
</evidence>
<dbReference type="Ensembl" id="ENSLACT00000009307.1">
    <property type="protein sequence ID" value="ENSLACP00000009236.1"/>
    <property type="gene ID" value="ENSLACG00000008150.2"/>
</dbReference>
<gene>
    <name evidence="4" type="primary">FAM149B1</name>
</gene>
<dbReference type="EMBL" id="AFYH01171878">
    <property type="status" value="NOT_ANNOTATED_CDS"/>
    <property type="molecule type" value="Genomic_DNA"/>
</dbReference>
<dbReference type="EMBL" id="AFYH01171880">
    <property type="status" value="NOT_ANNOTATED_CDS"/>
    <property type="molecule type" value="Genomic_DNA"/>
</dbReference>
<evidence type="ECO:0000259" key="3">
    <source>
        <dbReference type="Pfam" id="PF12516"/>
    </source>
</evidence>
<comment type="similarity">
    <text evidence="1">Belongs to the FAM149 family.</text>
</comment>
<dbReference type="InterPro" id="IPR022194">
    <property type="entry name" value="DUF3719"/>
</dbReference>
<accession>H3AHW5</accession>
<reference evidence="5" key="1">
    <citation type="submission" date="2011-08" db="EMBL/GenBank/DDBJ databases">
        <title>The draft genome of Latimeria chalumnae.</title>
        <authorList>
            <person name="Di Palma F."/>
            <person name="Alfoldi J."/>
            <person name="Johnson J."/>
            <person name="Berlin A."/>
            <person name="Gnerre S."/>
            <person name="Jaffe D."/>
            <person name="MacCallum I."/>
            <person name="Young S."/>
            <person name="Walker B.J."/>
            <person name="Lander E."/>
            <person name="Lindblad-Toh K."/>
        </authorList>
    </citation>
    <scope>NUCLEOTIDE SEQUENCE [LARGE SCALE GENOMIC DNA]</scope>
    <source>
        <strain evidence="5">Wild caught</strain>
    </source>
</reference>
<dbReference type="EMBL" id="AFYH01171881">
    <property type="status" value="NOT_ANNOTATED_CDS"/>
    <property type="molecule type" value="Genomic_DNA"/>
</dbReference>
<dbReference type="PANTHER" id="PTHR31997:SF0">
    <property type="entry name" value="PRIMARY CILIUM ASSEMBLY PROTEIN FAM149B1"/>
    <property type="match status" value="1"/>
</dbReference>
<dbReference type="GeneTree" id="ENSGT00530000063727"/>
<dbReference type="GO" id="GO:0060271">
    <property type="term" value="P:cilium assembly"/>
    <property type="evidence" value="ECO:0007669"/>
    <property type="project" value="TreeGrafter"/>
</dbReference>
<dbReference type="FunCoup" id="H3AHW5">
    <property type="interactions" value="2884"/>
</dbReference>
<evidence type="ECO:0000313" key="4">
    <source>
        <dbReference type="Ensembl" id="ENSLACP00000009236.1"/>
    </source>
</evidence>
<proteinExistence type="inferred from homology"/>
<sequence>MISRYTRRPVSHTLQIRGLSRNNLEDHPLPEKPDELLETVSIEDIHENLSVFSNSDYELEISEDTSCPVVSSVDNTNSWSGIQSYTGTGVSTERSSVFSWGYDEFDKAASRQVKQMFEEIDELLYEKEISGHVHGLQEECQQWTSRFPHLRILGTQIVTPTDEGYGWYLSPVTVTSDSPTVSPGRDRDFSELCILGKKAPVSSSASQADTDSPKSLASFSGNERGETDCGVIVSEGVVEEYLAFDCRDMEEETQATRVGLSCYSQRLGMPPISPYNCMKDAVLGDIFDDVWREVIGCMEELIRRHWEGCVSEDERNVVAIETARGGFRRSFLPFGGLPVVLPRVPQTKVPTLTSDLVHSQSSSSFIHQYQSGKLNKKVKTIETTSRMQAGSSGLQRNLNGLMVIHGIPLQQRNLSLMDKIQNTNKKQLTDPDDRSLRPGSSAIVFNRARPNRNLEHSASSLLRPPQSARRRNPPRTLHPINSNHSRSGTPGSMDEVIRGTRLPTASDHFSSSPMPMSRNNRLPPINATDLDHASSTHVHKPQKVRINVNRAHSAVTDDMSQQPPRDRLAGLEHYSRPNTTHTFRSDTPYRRSFTVLDYANQSRPGRVSAGTDSINIGVTGVSLGIASSSYIDSFHHHPLGHSPIEDEEEEDSSQLHVPVHPHSRGGIITRSRPGL</sequence>
<protein>
    <submittedName>
        <fullName evidence="4">Family with sequence similarity 149 member B1</fullName>
    </submittedName>
</protein>
<reference evidence="4" key="2">
    <citation type="submission" date="2025-08" db="UniProtKB">
        <authorList>
            <consortium name="Ensembl"/>
        </authorList>
    </citation>
    <scope>IDENTIFICATION</scope>
</reference>
<dbReference type="eggNOG" id="ENOG502QVD4">
    <property type="taxonomic scope" value="Eukaryota"/>
</dbReference>
<name>H3AHW5_LATCH</name>
<feature type="region of interest" description="Disordered" evidence="2">
    <location>
        <begin position="637"/>
        <end position="675"/>
    </location>
</feature>
<organism evidence="4 5">
    <name type="scientific">Latimeria chalumnae</name>
    <name type="common">Coelacanth</name>
    <dbReference type="NCBI Taxonomy" id="7897"/>
    <lineage>
        <taxon>Eukaryota</taxon>
        <taxon>Metazoa</taxon>
        <taxon>Chordata</taxon>
        <taxon>Craniata</taxon>
        <taxon>Vertebrata</taxon>
        <taxon>Euteleostomi</taxon>
        <taxon>Coelacanthiformes</taxon>
        <taxon>Coelacanthidae</taxon>
        <taxon>Latimeria</taxon>
    </lineage>
</organism>
<feature type="domain" description="DUF3719" evidence="3">
    <location>
        <begin position="123"/>
        <end position="177"/>
    </location>
</feature>
<keyword evidence="5" id="KW-1185">Reference proteome</keyword>
<dbReference type="GO" id="GO:0061512">
    <property type="term" value="P:protein localization to cilium"/>
    <property type="evidence" value="ECO:0007669"/>
    <property type="project" value="TreeGrafter"/>
</dbReference>
<dbReference type="AlphaFoldDB" id="H3AHW5"/>
<dbReference type="InterPro" id="IPR039630">
    <property type="entry name" value="FAM149"/>
</dbReference>
<feature type="compositionally biased region" description="Polar residues" evidence="2">
    <location>
        <begin position="507"/>
        <end position="520"/>
    </location>
</feature>
<feature type="region of interest" description="Disordered" evidence="2">
    <location>
        <begin position="425"/>
        <end position="540"/>
    </location>
</feature>
<reference evidence="4" key="3">
    <citation type="submission" date="2025-09" db="UniProtKB">
        <authorList>
            <consortium name="Ensembl"/>
        </authorList>
    </citation>
    <scope>IDENTIFICATION</scope>
</reference>
<feature type="compositionally biased region" description="Polar residues" evidence="2">
    <location>
        <begin position="203"/>
        <end position="221"/>
    </location>
</feature>
<dbReference type="Pfam" id="PF12516">
    <property type="entry name" value="DUF3719"/>
    <property type="match status" value="1"/>
</dbReference>
<dbReference type="STRING" id="7897.ENSLACP00000009236"/>
<dbReference type="OMA" id="EREEDCI"/>
<dbReference type="Bgee" id="ENSLACG00000008150">
    <property type="expression patterns" value="Expressed in chordate pharynx and 5 other cell types or tissues"/>
</dbReference>